<dbReference type="SUPFAM" id="SSF48403">
    <property type="entry name" value="Ankyrin repeat"/>
    <property type="match status" value="1"/>
</dbReference>
<reference evidence="3" key="1">
    <citation type="submission" date="2022-11" db="EMBL/GenBank/DDBJ databases">
        <authorList>
            <person name="Scott C."/>
            <person name="Bruce N."/>
        </authorList>
    </citation>
    <scope>NUCLEOTIDE SEQUENCE</scope>
</reference>
<dbReference type="Pfam" id="PF17111">
    <property type="entry name" value="PigL_N"/>
    <property type="match status" value="1"/>
</dbReference>
<dbReference type="Gene3D" id="1.25.40.20">
    <property type="entry name" value="Ankyrin repeat-containing domain"/>
    <property type="match status" value="1"/>
</dbReference>
<comment type="caution">
    <text evidence="3">The sequence shown here is derived from an EMBL/GenBank/DDBJ whole genome shotgun (WGS) entry which is preliminary data.</text>
</comment>
<protein>
    <recommendedName>
        <fullName evidence="2">Azaphilone pigments biosynthesis cluster protein L N-terminal domain-containing protein</fullName>
    </recommendedName>
</protein>
<dbReference type="InterPro" id="IPR036770">
    <property type="entry name" value="Ankyrin_rpt-contain_sf"/>
</dbReference>
<dbReference type="InterPro" id="IPR031348">
    <property type="entry name" value="PigL_N"/>
</dbReference>
<accession>A0A9P1M8X6</accession>
<feature type="compositionally biased region" description="Acidic residues" evidence="1">
    <location>
        <begin position="468"/>
        <end position="479"/>
    </location>
</feature>
<evidence type="ECO:0000313" key="3">
    <source>
        <dbReference type="EMBL" id="CAI4212638.1"/>
    </source>
</evidence>
<proteinExistence type="predicted"/>
<feature type="compositionally biased region" description="Acidic residues" evidence="1">
    <location>
        <begin position="394"/>
        <end position="422"/>
    </location>
</feature>
<feature type="domain" description="Azaphilone pigments biosynthesis cluster protein L N-terminal" evidence="2">
    <location>
        <begin position="1"/>
        <end position="164"/>
    </location>
</feature>
<dbReference type="OrthoDB" id="4590629at2759"/>
<evidence type="ECO:0000259" key="2">
    <source>
        <dbReference type="Pfam" id="PF17111"/>
    </source>
</evidence>
<gene>
    <name evidence="3" type="ORF">PPNO1_LOCUS2395</name>
</gene>
<organism evidence="3 4">
    <name type="scientific">Parascedosporium putredinis</name>
    <dbReference type="NCBI Taxonomy" id="1442378"/>
    <lineage>
        <taxon>Eukaryota</taxon>
        <taxon>Fungi</taxon>
        <taxon>Dikarya</taxon>
        <taxon>Ascomycota</taxon>
        <taxon>Pezizomycotina</taxon>
        <taxon>Sordariomycetes</taxon>
        <taxon>Hypocreomycetidae</taxon>
        <taxon>Microascales</taxon>
        <taxon>Microascaceae</taxon>
        <taxon>Parascedosporium</taxon>
    </lineage>
</organism>
<dbReference type="Proteomes" id="UP000838763">
    <property type="component" value="Unassembled WGS sequence"/>
</dbReference>
<name>A0A9P1M8X6_9PEZI</name>
<dbReference type="EMBL" id="CALLCH030000005">
    <property type="protein sequence ID" value="CAI4212638.1"/>
    <property type="molecule type" value="Genomic_DNA"/>
</dbReference>
<feature type="region of interest" description="Disordered" evidence="1">
    <location>
        <begin position="394"/>
        <end position="479"/>
    </location>
</feature>
<dbReference type="AlphaFoldDB" id="A0A9P1M8X6"/>
<evidence type="ECO:0000256" key="1">
    <source>
        <dbReference type="SAM" id="MobiDB-lite"/>
    </source>
</evidence>
<evidence type="ECO:0000313" key="4">
    <source>
        <dbReference type="Proteomes" id="UP000838763"/>
    </source>
</evidence>
<keyword evidence="4" id="KW-1185">Reference proteome</keyword>
<sequence>MDPVSLGASAVAFLGVGIHAARALHAILSGIKDGPENVKRASDSVWGLVPILEDLARRRALGQDGKAVLERRLLMCVEDLEGFASKIDRISLSDSERRRGKYWKKVRMVFSEKALATMCAVTSGHVAAINLQLNVMSSDAVFAMPDQLNEIKQAVLAQRTDGAESLAALINQKATIGELLTEVSRIGNGVDTVQQTITTLTAARLTTNDETRDMVHQILRLAMGLSAGEEGIQVLLDRGFDIHDSDEDGRTPLQNCFNGNVHLGEFTSNPRWIGASRVRSLANGIITLIQHGADIHGIDYLGHSVSHKAYHPKHGDSGLWDDDGSLRGDLWDYALTMCGYDISEFGGAYCRRARYTKRYRRADFEALWEGNEHLCPYFNSRKCRCARHSLGQEMDDSSDWVSTSEDEDECEMGDYEEHDWESEVCSSLSWDSEYEDQLSSDSESDGSDMDHNCIDQEDTSSDASESGWETDDSESGPTL</sequence>
<feature type="compositionally biased region" description="Acidic residues" evidence="1">
    <location>
        <begin position="432"/>
        <end position="447"/>
    </location>
</feature>